<evidence type="ECO:0000259" key="2">
    <source>
        <dbReference type="Pfam" id="PF01619"/>
    </source>
</evidence>
<reference evidence="3 4" key="1">
    <citation type="submission" date="2018-08" db="EMBL/GenBank/DDBJ databases">
        <title>Achromobacter xylosoxidans Genome sequencing and assembly.</title>
        <authorList>
            <person name="Wang R."/>
            <person name="Rensing C."/>
            <person name="Li Y."/>
        </authorList>
    </citation>
    <scope>NUCLEOTIDE SEQUENCE [LARGE SCALE GENOMIC DNA]</scope>
    <source>
        <strain evidence="3 4">GD003A</strain>
    </source>
</reference>
<accession>A0A424W7M7</accession>
<dbReference type="InterPro" id="IPR029041">
    <property type="entry name" value="FAD-linked_oxidoreductase-like"/>
</dbReference>
<dbReference type="Pfam" id="PF01619">
    <property type="entry name" value="Pro_dh"/>
    <property type="match status" value="1"/>
</dbReference>
<proteinExistence type="predicted"/>
<keyword evidence="1" id="KW-0560">Oxidoreductase</keyword>
<evidence type="ECO:0000313" key="4">
    <source>
        <dbReference type="Proteomes" id="UP000285324"/>
    </source>
</evidence>
<dbReference type="Proteomes" id="UP000285324">
    <property type="component" value="Unassembled WGS sequence"/>
</dbReference>
<gene>
    <name evidence="3" type="ORF">DY367_23420</name>
</gene>
<feature type="domain" description="Proline dehydrogenase" evidence="2">
    <location>
        <begin position="45"/>
        <end position="304"/>
    </location>
</feature>
<dbReference type="PANTHER" id="PTHR13914:SF0">
    <property type="entry name" value="PROLINE DEHYDROGENASE 1, MITOCHONDRIAL"/>
    <property type="match status" value="1"/>
</dbReference>
<dbReference type="EMBL" id="QVXO01000044">
    <property type="protein sequence ID" value="RPJ89282.1"/>
    <property type="molecule type" value="Genomic_DNA"/>
</dbReference>
<name>A0A424W7M7_ALCXX</name>
<evidence type="ECO:0000256" key="1">
    <source>
        <dbReference type="ARBA" id="ARBA00023002"/>
    </source>
</evidence>
<organism evidence="3 4">
    <name type="scientific">Alcaligenes xylosoxydans xylosoxydans</name>
    <name type="common">Achromobacter xylosoxidans</name>
    <dbReference type="NCBI Taxonomy" id="85698"/>
    <lineage>
        <taxon>Bacteria</taxon>
        <taxon>Pseudomonadati</taxon>
        <taxon>Pseudomonadota</taxon>
        <taxon>Betaproteobacteria</taxon>
        <taxon>Burkholderiales</taxon>
        <taxon>Alcaligenaceae</taxon>
        <taxon>Achromobacter</taxon>
    </lineage>
</organism>
<dbReference type="OrthoDB" id="9773461at2"/>
<dbReference type="Gene3D" id="3.20.20.220">
    <property type="match status" value="1"/>
</dbReference>
<sequence>MSMFQRTAIALARSPGVGRAMRAMAARTSLAARFVGGADVDAAVRTAARLREAHGIRASLFYLGEYVDDPQAIEQNVAQALGACRALEHAGLDVHVSVDPTAIGYMRDDALGRDNARRIGLAARRTVGLGRDWMVLDMEDSSICDRTCALHRELLQAGIPAGLTLQAQRRRTPQDLAWAIRQRTSLRLVKGAFPERALDHAGRARIDQAYLDAAAIMLSREALDSGFQPVFGTHDDRLAGAILALARERGWPPEAFEFEMLYGVRPDWQLALRRLGYNVRVYLPFGGDWWPYAVRRVGENPRNAWLLARTLTSDQSYFG</sequence>
<dbReference type="AlphaFoldDB" id="A0A424W7M7"/>
<dbReference type="SUPFAM" id="SSF51730">
    <property type="entry name" value="FAD-linked oxidoreductase"/>
    <property type="match status" value="1"/>
</dbReference>
<dbReference type="RefSeq" id="WP_118933743.1">
    <property type="nucleotide sequence ID" value="NZ_CP061008.1"/>
</dbReference>
<protein>
    <submittedName>
        <fullName evidence="3">Proline dehydrogenase</fullName>
    </submittedName>
</protein>
<evidence type="ECO:0000313" key="3">
    <source>
        <dbReference type="EMBL" id="RPJ89282.1"/>
    </source>
</evidence>
<comment type="caution">
    <text evidence="3">The sequence shown here is derived from an EMBL/GenBank/DDBJ whole genome shotgun (WGS) entry which is preliminary data.</text>
</comment>
<dbReference type="GO" id="GO:0004657">
    <property type="term" value="F:proline dehydrogenase activity"/>
    <property type="evidence" value="ECO:0007669"/>
    <property type="project" value="InterPro"/>
</dbReference>
<dbReference type="InterPro" id="IPR015659">
    <property type="entry name" value="Proline_oxidase"/>
</dbReference>
<dbReference type="GO" id="GO:0006562">
    <property type="term" value="P:L-proline catabolic process"/>
    <property type="evidence" value="ECO:0007669"/>
    <property type="project" value="InterPro"/>
</dbReference>
<dbReference type="PANTHER" id="PTHR13914">
    <property type="entry name" value="PROLINE OXIDASE"/>
    <property type="match status" value="1"/>
</dbReference>
<dbReference type="InterPro" id="IPR002872">
    <property type="entry name" value="Proline_DH_dom"/>
</dbReference>